<keyword evidence="1" id="KW-0472">Membrane</keyword>
<keyword evidence="1" id="KW-1133">Transmembrane helix</keyword>
<dbReference type="EMBL" id="CP144089">
    <property type="protein sequence ID" value="WWD05664.1"/>
    <property type="molecule type" value="Genomic_DNA"/>
</dbReference>
<dbReference type="GeneID" id="91102548"/>
<evidence type="ECO:0000313" key="3">
    <source>
        <dbReference type="Proteomes" id="UP001358614"/>
    </source>
</evidence>
<dbReference type="RefSeq" id="XP_066083631.1">
    <property type="nucleotide sequence ID" value="XM_066227534.1"/>
</dbReference>
<dbReference type="AlphaFoldDB" id="A0AAX4KHY8"/>
<dbReference type="KEGG" id="ker:91102548"/>
<accession>A0AAX4KHY8</accession>
<reference evidence="2 3" key="1">
    <citation type="submission" date="2024-01" db="EMBL/GenBank/DDBJ databases">
        <title>Comparative genomics of Cryptococcus and Kwoniella reveals pathogenesis evolution and contrasting modes of karyotype evolution via chromosome fusion or intercentromeric recombination.</title>
        <authorList>
            <person name="Coelho M.A."/>
            <person name="David-Palma M."/>
            <person name="Shea T."/>
            <person name="Bowers K."/>
            <person name="McGinley-Smith S."/>
            <person name="Mohammad A.W."/>
            <person name="Gnirke A."/>
            <person name="Yurkov A.M."/>
            <person name="Nowrousian M."/>
            <person name="Sun S."/>
            <person name="Cuomo C.A."/>
            <person name="Heitman J."/>
        </authorList>
    </citation>
    <scope>NUCLEOTIDE SEQUENCE [LARGE SCALE GENOMIC DNA]</scope>
    <source>
        <strain evidence="2 3">PYCC6329</strain>
    </source>
</reference>
<name>A0AAX4KHY8_9TREE</name>
<sequence length="101" mass="11404">MAEFHFLNKVQPPQVTSLNLPPNHSCNLVAKRKIVVRPNDLPILQPDGVLVKVISTDEYNLLFFLNAISLGLDHMRFKLTYVLCILYVSAVPICITTLQVE</sequence>
<evidence type="ECO:0000256" key="1">
    <source>
        <dbReference type="SAM" id="Phobius"/>
    </source>
</evidence>
<keyword evidence="3" id="KW-1185">Reference proteome</keyword>
<organism evidence="2 3">
    <name type="scientific">Kwoniella europaea PYCC6329</name>
    <dbReference type="NCBI Taxonomy" id="1423913"/>
    <lineage>
        <taxon>Eukaryota</taxon>
        <taxon>Fungi</taxon>
        <taxon>Dikarya</taxon>
        <taxon>Basidiomycota</taxon>
        <taxon>Agaricomycotina</taxon>
        <taxon>Tremellomycetes</taxon>
        <taxon>Tremellales</taxon>
        <taxon>Cryptococcaceae</taxon>
        <taxon>Kwoniella</taxon>
    </lineage>
</organism>
<dbReference type="Proteomes" id="UP001358614">
    <property type="component" value="Chromosome 1"/>
</dbReference>
<proteinExistence type="predicted"/>
<evidence type="ECO:0000313" key="2">
    <source>
        <dbReference type="EMBL" id="WWD05664.1"/>
    </source>
</evidence>
<feature type="transmembrane region" description="Helical" evidence="1">
    <location>
        <begin position="79"/>
        <end position="100"/>
    </location>
</feature>
<gene>
    <name evidence="2" type="ORF">V865_003745</name>
</gene>
<protein>
    <submittedName>
        <fullName evidence="2">Uncharacterized protein</fullName>
    </submittedName>
</protein>
<keyword evidence="1" id="KW-0812">Transmembrane</keyword>